<gene>
    <name evidence="1" type="ORF">DVH24_004202</name>
</gene>
<organism evidence="1 2">
    <name type="scientific">Malus domestica</name>
    <name type="common">Apple</name>
    <name type="synonym">Pyrus malus</name>
    <dbReference type="NCBI Taxonomy" id="3750"/>
    <lineage>
        <taxon>Eukaryota</taxon>
        <taxon>Viridiplantae</taxon>
        <taxon>Streptophyta</taxon>
        <taxon>Embryophyta</taxon>
        <taxon>Tracheophyta</taxon>
        <taxon>Spermatophyta</taxon>
        <taxon>Magnoliopsida</taxon>
        <taxon>eudicotyledons</taxon>
        <taxon>Gunneridae</taxon>
        <taxon>Pentapetalae</taxon>
        <taxon>rosids</taxon>
        <taxon>fabids</taxon>
        <taxon>Rosales</taxon>
        <taxon>Rosaceae</taxon>
        <taxon>Amygdaloideae</taxon>
        <taxon>Maleae</taxon>
        <taxon>Malus</taxon>
    </lineage>
</organism>
<evidence type="ECO:0000313" key="2">
    <source>
        <dbReference type="Proteomes" id="UP000290289"/>
    </source>
</evidence>
<proteinExistence type="predicted"/>
<reference evidence="1 2" key="1">
    <citation type="submission" date="2018-10" db="EMBL/GenBank/DDBJ databases">
        <title>A high-quality apple genome assembly.</title>
        <authorList>
            <person name="Hu J."/>
        </authorList>
    </citation>
    <scope>NUCLEOTIDE SEQUENCE [LARGE SCALE GENOMIC DNA]</scope>
    <source>
        <strain evidence="2">cv. HFTH1</strain>
        <tissue evidence="1">Young leaf</tissue>
    </source>
</reference>
<keyword evidence="2" id="KW-1185">Reference proteome</keyword>
<protein>
    <submittedName>
        <fullName evidence="1">Uncharacterized protein</fullName>
    </submittedName>
</protein>
<accession>A0A498K5M3</accession>
<dbReference type="AlphaFoldDB" id="A0A498K5M3"/>
<dbReference type="EMBL" id="RDQH01000329">
    <property type="protein sequence ID" value="RXI03550.1"/>
    <property type="molecule type" value="Genomic_DNA"/>
</dbReference>
<sequence>MPDNRVLFWAWSSAIQNPIVGVPQVAELGDLPKEVTDKSALKKWSVVSGKLMLRVKIADKLYPRKSGSRSSKSGASSVFEQAILSRIWLSRFQK</sequence>
<evidence type="ECO:0000313" key="1">
    <source>
        <dbReference type="EMBL" id="RXI03550.1"/>
    </source>
</evidence>
<name>A0A498K5M3_MALDO</name>
<comment type="caution">
    <text evidence="1">The sequence shown here is derived from an EMBL/GenBank/DDBJ whole genome shotgun (WGS) entry which is preliminary data.</text>
</comment>
<dbReference type="Proteomes" id="UP000290289">
    <property type="component" value="Chromosome 3"/>
</dbReference>